<evidence type="ECO:0000256" key="2">
    <source>
        <dbReference type="ARBA" id="ARBA00022974"/>
    </source>
</evidence>
<dbReference type="PROSITE" id="PS50213">
    <property type="entry name" value="FAS1"/>
    <property type="match status" value="1"/>
</dbReference>
<name>A0AAN7LD06_TRANT</name>
<dbReference type="SUPFAM" id="SSF82153">
    <property type="entry name" value="FAS1 domain"/>
    <property type="match status" value="1"/>
</dbReference>
<dbReference type="AlphaFoldDB" id="A0AAN7LD06"/>
<dbReference type="PANTHER" id="PTHR37232">
    <property type="entry name" value="FASCICLIN DOMAIN PROTEIN"/>
    <property type="match status" value="1"/>
</dbReference>
<keyword evidence="3" id="KW-0472">Membrane</keyword>
<reference evidence="5 6" key="1">
    <citation type="journal article" date="2023" name="Hortic Res">
        <title>Pangenome of water caltrop reveals structural variations and asymmetric subgenome divergence after allopolyploidization.</title>
        <authorList>
            <person name="Zhang X."/>
            <person name="Chen Y."/>
            <person name="Wang L."/>
            <person name="Yuan Y."/>
            <person name="Fang M."/>
            <person name="Shi L."/>
            <person name="Lu R."/>
            <person name="Comes H.P."/>
            <person name="Ma Y."/>
            <person name="Chen Y."/>
            <person name="Huang G."/>
            <person name="Zhou Y."/>
            <person name="Zheng Z."/>
            <person name="Qiu Y."/>
        </authorList>
    </citation>
    <scope>NUCLEOTIDE SEQUENCE [LARGE SCALE GENOMIC DNA]</scope>
    <source>
        <strain evidence="5">F231</strain>
    </source>
</reference>
<dbReference type="InterPro" id="IPR000782">
    <property type="entry name" value="FAS1_domain"/>
</dbReference>
<dbReference type="PROSITE" id="PS51257">
    <property type="entry name" value="PROKAR_LIPOPROTEIN"/>
    <property type="match status" value="1"/>
</dbReference>
<evidence type="ECO:0000313" key="5">
    <source>
        <dbReference type="EMBL" id="KAK4784227.1"/>
    </source>
</evidence>
<evidence type="ECO:0000259" key="4">
    <source>
        <dbReference type="PROSITE" id="PS50213"/>
    </source>
</evidence>
<dbReference type="Gene3D" id="2.30.180.10">
    <property type="entry name" value="FAS1 domain"/>
    <property type="match status" value="1"/>
</dbReference>
<comment type="similarity">
    <text evidence="1">Belongs to the fasciclin-like AGP family.</text>
</comment>
<feature type="domain" description="FAS1" evidence="4">
    <location>
        <begin position="51"/>
        <end position="185"/>
    </location>
</feature>
<proteinExistence type="inferred from homology"/>
<organism evidence="5 6">
    <name type="scientific">Trapa natans</name>
    <name type="common">Water chestnut</name>
    <dbReference type="NCBI Taxonomy" id="22666"/>
    <lineage>
        <taxon>Eukaryota</taxon>
        <taxon>Viridiplantae</taxon>
        <taxon>Streptophyta</taxon>
        <taxon>Embryophyta</taxon>
        <taxon>Tracheophyta</taxon>
        <taxon>Spermatophyta</taxon>
        <taxon>Magnoliopsida</taxon>
        <taxon>eudicotyledons</taxon>
        <taxon>Gunneridae</taxon>
        <taxon>Pentapetalae</taxon>
        <taxon>rosids</taxon>
        <taxon>malvids</taxon>
        <taxon>Myrtales</taxon>
        <taxon>Lythraceae</taxon>
        <taxon>Trapa</taxon>
    </lineage>
</organism>
<dbReference type="PANTHER" id="PTHR37232:SF2">
    <property type="entry name" value="FAS1 DOMAIN-CONTAINING PROTEIN"/>
    <property type="match status" value="1"/>
</dbReference>
<keyword evidence="3" id="KW-1133">Transmembrane helix</keyword>
<dbReference type="Pfam" id="PF02469">
    <property type="entry name" value="Fasciclin"/>
    <property type="match status" value="1"/>
</dbReference>
<evidence type="ECO:0000256" key="1">
    <source>
        <dbReference type="ARBA" id="ARBA00007843"/>
    </source>
</evidence>
<keyword evidence="3" id="KW-0812">Transmembrane</keyword>
<keyword evidence="2" id="KW-0325">Glycoprotein</keyword>
<accession>A0AAN7LD06</accession>
<comment type="caution">
    <text evidence="5">The sequence shown here is derived from an EMBL/GenBank/DDBJ whole genome shotgun (WGS) entry which is preliminary data.</text>
</comment>
<evidence type="ECO:0000313" key="6">
    <source>
        <dbReference type="Proteomes" id="UP001346149"/>
    </source>
</evidence>
<evidence type="ECO:0000256" key="3">
    <source>
        <dbReference type="SAM" id="Phobius"/>
    </source>
</evidence>
<keyword evidence="6" id="KW-1185">Reference proteome</keyword>
<dbReference type="InterPro" id="IPR036378">
    <property type="entry name" value="FAS1_dom_sf"/>
</dbReference>
<feature type="transmembrane region" description="Helical" evidence="3">
    <location>
        <begin position="12"/>
        <end position="31"/>
    </location>
</feature>
<keyword evidence="2" id="KW-0654">Proteoglycan</keyword>
<dbReference type="EMBL" id="JAXQNO010000014">
    <property type="protein sequence ID" value="KAK4784227.1"/>
    <property type="molecule type" value="Genomic_DNA"/>
</dbReference>
<protein>
    <recommendedName>
        <fullName evidence="4">FAS1 domain-containing protein</fullName>
    </recommendedName>
</protein>
<sequence>MRKKCCLKNPIAFLFLVIFACCLFVVFVSVLRLPEAASRFSSAAPYMAKGARKLSTASTSSTNLGVFGEMMVAMLPQDLSFTLFIPSQIAFERDLRLSSRDGFNEENANNTFAIISRVLGFSAVPRQLSSAAVPVSGELNYDSLSGFVLHITKDEKGVIAVNGVRSEQVDIKKGEIVLHVMDGVVMDADFEQSVQPDDGR</sequence>
<dbReference type="Proteomes" id="UP001346149">
    <property type="component" value="Unassembled WGS sequence"/>
</dbReference>
<gene>
    <name evidence="5" type="ORF">SAY86_018595</name>
</gene>